<feature type="transmembrane region" description="Helical" evidence="2">
    <location>
        <begin position="414"/>
        <end position="436"/>
    </location>
</feature>
<name>I0AKQ6_IGNAJ</name>
<dbReference type="PANTHER" id="PTHR43156:SF2">
    <property type="entry name" value="STAGE II SPORULATION PROTEIN E"/>
    <property type="match status" value="1"/>
</dbReference>
<dbReference type="Proteomes" id="UP000007394">
    <property type="component" value="Chromosome"/>
</dbReference>
<accession>I0AKQ6</accession>
<evidence type="ECO:0000259" key="3">
    <source>
        <dbReference type="SMART" id="SM00331"/>
    </source>
</evidence>
<feature type="transmembrane region" description="Helical" evidence="2">
    <location>
        <begin position="310"/>
        <end position="335"/>
    </location>
</feature>
<feature type="transmembrane region" description="Helical" evidence="2">
    <location>
        <begin position="286"/>
        <end position="304"/>
    </location>
</feature>
<dbReference type="GO" id="GO:0016791">
    <property type="term" value="F:phosphatase activity"/>
    <property type="evidence" value="ECO:0007669"/>
    <property type="project" value="TreeGrafter"/>
</dbReference>
<feature type="transmembrane region" description="Helical" evidence="2">
    <location>
        <begin position="7"/>
        <end position="26"/>
    </location>
</feature>
<dbReference type="EMBL" id="CP003418">
    <property type="protein sequence ID" value="AFH49563.1"/>
    <property type="molecule type" value="Genomic_DNA"/>
</dbReference>
<dbReference type="InterPro" id="IPR036457">
    <property type="entry name" value="PPM-type-like_dom_sf"/>
</dbReference>
<keyword evidence="5" id="KW-1185">Reference proteome</keyword>
<evidence type="ECO:0000256" key="2">
    <source>
        <dbReference type="SAM" id="Phobius"/>
    </source>
</evidence>
<feature type="transmembrane region" description="Helical" evidence="2">
    <location>
        <begin position="520"/>
        <end position="542"/>
    </location>
</feature>
<dbReference type="PANTHER" id="PTHR43156">
    <property type="entry name" value="STAGE II SPORULATION PROTEIN E-RELATED"/>
    <property type="match status" value="1"/>
</dbReference>
<feature type="domain" description="PPM-type phosphatase" evidence="3">
    <location>
        <begin position="589"/>
        <end position="809"/>
    </location>
</feature>
<sequence length="811" mass="92625">MSLSNIKIIILIISVFIVSLLTINYLTPDYHPDGGLKLKLGKDEISEIGNKIVKSYRPELKDEKRNLSLESNPAILRWLRNTNRIDSANRKIREQNLSYFWLLKVLSVNDTNLLITSDKNQNIETSTALELKISQEGKLIAISEVFNETKITNYLSEDSAKSFLERQISSLADYISFTNDSQKINFGTYLFTLDKIELIQKLNRKDYNFVWKGYDDSGQLIYLKASIIGDRLKSFEIILPVPNEYSNSKPDIYEIVTTIFLLLFVLIMVIVIGLKRIKAYEIGYKNAIIFAFIYTFFFALAQILELNFDFHWNIMLGIIIAGIFIFLSAVALWAVGETYLREIWNEKFSSFDLIRHKYLTHSIIGKTLSVSVAAGLFLTAIYLIIIKFESNYFYLNFNSKTFQTVKHINSDYPLFYLFSSSISSYLLLIIPLLFFISGSVVRYFNEKLSFISVNSILFALLIYFFIEPIYASLIVSFAIGIILSILFYEFDLLTTSISFILFNFFLRAADFGFIGNESFAHYWTITILLSSIAIIIGFVFILTKDKSVDVNSLAPKFLENITERQRMKKELEVARIVQMSFLPKKDPVLNGVQIASVCIPAFEVGGDYYDFIKLNENKIGIIIGDVSGKGTQAAFYMTLAKGFIKAIAKESDSPADILSKMNELFYENVERGRFISMIYAILDLDKRVIKIARAGHNPVLINHNSGKINLITPKGLALGLEKGIIFRQVISEETIQLKKGNTFVFYTDGFTEAINSKGEEFGLDRIQKILEHYSYESAEKIREILLAEVKKFIGKTHQFDDMTVVIVKVIS</sequence>
<evidence type="ECO:0000313" key="5">
    <source>
        <dbReference type="Proteomes" id="UP000007394"/>
    </source>
</evidence>
<dbReference type="PATRIC" id="fig|945713.3.peg.1864"/>
<dbReference type="RefSeq" id="WP_014560712.1">
    <property type="nucleotide sequence ID" value="NC_017464.1"/>
</dbReference>
<feature type="transmembrane region" description="Helical" evidence="2">
    <location>
        <begin position="363"/>
        <end position="385"/>
    </location>
</feature>
<dbReference type="eggNOG" id="COG2208">
    <property type="taxonomic scope" value="Bacteria"/>
</dbReference>
<keyword evidence="1" id="KW-0378">Hydrolase</keyword>
<reference evidence="4 5" key="1">
    <citation type="journal article" date="2012" name="Front. Microbiol.">
        <title>Complete genome of Ignavibacterium album, a metabolically versatile, flagellated, facultative anaerobe from the phylum Chlorobi.</title>
        <authorList>
            <person name="Liu Z."/>
            <person name="Frigaard N.-U."/>
            <person name="Vogl K."/>
            <person name="Iino T."/>
            <person name="Ohkuma M."/>
            <person name="Overmann J."/>
            <person name="Bryant D.A."/>
        </authorList>
    </citation>
    <scope>NUCLEOTIDE SEQUENCE [LARGE SCALE GENOMIC DNA]</scope>
    <source>
        <strain evidence="5">DSM 19864 / JCM 16511 / NBRC 101810 / Mat9-16</strain>
    </source>
</reference>
<dbReference type="Pfam" id="PF07228">
    <property type="entry name" value="SpoIIE"/>
    <property type="match status" value="1"/>
</dbReference>
<dbReference type="STRING" id="945713.IALB_1857"/>
<proteinExistence type="predicted"/>
<keyword evidence="2" id="KW-0472">Membrane</keyword>
<dbReference type="SUPFAM" id="SSF81606">
    <property type="entry name" value="PP2C-like"/>
    <property type="match status" value="1"/>
</dbReference>
<dbReference type="KEGG" id="ial:IALB_1857"/>
<dbReference type="Gene3D" id="3.60.40.10">
    <property type="entry name" value="PPM-type phosphatase domain"/>
    <property type="match status" value="1"/>
</dbReference>
<dbReference type="HOGENOM" id="CLU_347734_0_0_10"/>
<dbReference type="SMART" id="SM00331">
    <property type="entry name" value="PP2C_SIG"/>
    <property type="match status" value="1"/>
</dbReference>
<dbReference type="InterPro" id="IPR001932">
    <property type="entry name" value="PPM-type_phosphatase-like_dom"/>
</dbReference>
<dbReference type="AlphaFoldDB" id="I0AKQ6"/>
<protein>
    <submittedName>
        <fullName evidence="4">Serine phosphatase RsbU</fullName>
    </submittedName>
</protein>
<dbReference type="InterPro" id="IPR052016">
    <property type="entry name" value="Bact_Sigma-Reg"/>
</dbReference>
<gene>
    <name evidence="4" type="primary">rsbU</name>
    <name evidence="4" type="ordered locus">IALB_1857</name>
</gene>
<feature type="transmembrane region" description="Helical" evidence="2">
    <location>
        <begin position="252"/>
        <end position="274"/>
    </location>
</feature>
<evidence type="ECO:0000313" key="4">
    <source>
        <dbReference type="EMBL" id="AFH49563.1"/>
    </source>
</evidence>
<keyword evidence="2" id="KW-0812">Transmembrane</keyword>
<organism evidence="4 5">
    <name type="scientific">Ignavibacterium album (strain DSM 19864 / JCM 16511 / NBRC 101810 / Mat9-16)</name>
    <dbReference type="NCBI Taxonomy" id="945713"/>
    <lineage>
        <taxon>Bacteria</taxon>
        <taxon>Pseudomonadati</taxon>
        <taxon>Ignavibacteriota</taxon>
        <taxon>Ignavibacteria</taxon>
        <taxon>Ignavibacteriales</taxon>
        <taxon>Ignavibacteriaceae</taxon>
        <taxon>Ignavibacterium</taxon>
    </lineage>
</organism>
<evidence type="ECO:0000256" key="1">
    <source>
        <dbReference type="ARBA" id="ARBA00022801"/>
    </source>
</evidence>
<dbReference type="OrthoDB" id="9763484at2"/>
<keyword evidence="2" id="KW-1133">Transmembrane helix</keyword>